<accession>A0A2L0EWZ5</accession>
<gene>
    <name evidence="1" type="ORF">SOCE26_052610</name>
</gene>
<sequence>MNPVVEAVLRRGARRIALYGFVPADSPLPDIAAAMVATRRFYAEQGIAADGGRLVGAWLRAYQRHAPRTLVARFADAGGAR</sequence>
<evidence type="ECO:0000313" key="2">
    <source>
        <dbReference type="Proteomes" id="UP000238348"/>
    </source>
</evidence>
<dbReference type="Proteomes" id="UP000238348">
    <property type="component" value="Chromosome"/>
</dbReference>
<protein>
    <submittedName>
        <fullName evidence="1">Uncharacterized protein</fullName>
    </submittedName>
</protein>
<evidence type="ECO:0000313" key="1">
    <source>
        <dbReference type="EMBL" id="AUX43806.1"/>
    </source>
</evidence>
<dbReference type="AlphaFoldDB" id="A0A2L0EWZ5"/>
<dbReference type="EMBL" id="CP012673">
    <property type="protein sequence ID" value="AUX43806.1"/>
    <property type="molecule type" value="Genomic_DNA"/>
</dbReference>
<proteinExistence type="predicted"/>
<organism evidence="1 2">
    <name type="scientific">Sorangium cellulosum</name>
    <name type="common">Polyangium cellulosum</name>
    <dbReference type="NCBI Taxonomy" id="56"/>
    <lineage>
        <taxon>Bacteria</taxon>
        <taxon>Pseudomonadati</taxon>
        <taxon>Myxococcota</taxon>
        <taxon>Polyangia</taxon>
        <taxon>Polyangiales</taxon>
        <taxon>Polyangiaceae</taxon>
        <taxon>Sorangium</taxon>
    </lineage>
</organism>
<reference evidence="1 2" key="1">
    <citation type="submission" date="2015-09" db="EMBL/GenBank/DDBJ databases">
        <title>Sorangium comparison.</title>
        <authorList>
            <person name="Zaburannyi N."/>
            <person name="Bunk B."/>
            <person name="Overmann J."/>
            <person name="Mueller R."/>
        </authorList>
    </citation>
    <scope>NUCLEOTIDE SEQUENCE [LARGE SCALE GENOMIC DNA]</scope>
    <source>
        <strain evidence="1 2">So ce26</strain>
    </source>
</reference>
<dbReference type="RefSeq" id="WP_159397313.1">
    <property type="nucleotide sequence ID" value="NZ_CP012673.1"/>
</dbReference>
<name>A0A2L0EWZ5_SORCE</name>